<dbReference type="InterPro" id="IPR001753">
    <property type="entry name" value="Enoyl-CoA_hydra/iso"/>
</dbReference>
<dbReference type="Proteomes" id="UP000049983">
    <property type="component" value="Unassembled WGS sequence"/>
</dbReference>
<proteinExistence type="inferred from homology"/>
<keyword evidence="2 4" id="KW-0456">Lyase</keyword>
<dbReference type="InterPro" id="IPR018376">
    <property type="entry name" value="Enoyl-CoA_hyd/isom_CS"/>
</dbReference>
<dbReference type="RefSeq" id="WP_055113022.1">
    <property type="nucleotide sequence ID" value="NZ_CXWA01000001.1"/>
</dbReference>
<dbReference type="EC" id="4.2.1.-" evidence="4"/>
<dbReference type="PROSITE" id="PS00166">
    <property type="entry name" value="ENOYL_COA_HYDRATASE"/>
    <property type="match status" value="1"/>
</dbReference>
<protein>
    <submittedName>
        <fullName evidence="4">Carnitinyl-CoA dehydratase</fullName>
        <ecNumber evidence="4">4.2.1.-</ecNumber>
    </submittedName>
</protein>
<dbReference type="GO" id="GO:0006635">
    <property type="term" value="P:fatty acid beta-oxidation"/>
    <property type="evidence" value="ECO:0007669"/>
    <property type="project" value="TreeGrafter"/>
</dbReference>
<dbReference type="Pfam" id="PF00378">
    <property type="entry name" value="ECH_1"/>
    <property type="match status" value="1"/>
</dbReference>
<dbReference type="Gene3D" id="1.10.12.10">
    <property type="entry name" value="Lyase 2-enoyl-coa Hydratase, Chain A, domain 2"/>
    <property type="match status" value="1"/>
</dbReference>
<dbReference type="GO" id="GO:0016829">
    <property type="term" value="F:lyase activity"/>
    <property type="evidence" value="ECO:0007669"/>
    <property type="project" value="UniProtKB-KW"/>
</dbReference>
<dbReference type="Gene3D" id="3.90.226.10">
    <property type="entry name" value="2-enoyl-CoA Hydratase, Chain A, domain 1"/>
    <property type="match status" value="1"/>
</dbReference>
<evidence type="ECO:0000256" key="1">
    <source>
        <dbReference type="ARBA" id="ARBA00005254"/>
    </source>
</evidence>
<evidence type="ECO:0000256" key="3">
    <source>
        <dbReference type="RuleBase" id="RU003707"/>
    </source>
</evidence>
<dbReference type="AlphaFoldDB" id="A0A0M6ZYQ4"/>
<dbReference type="PANTHER" id="PTHR11941">
    <property type="entry name" value="ENOYL-COA HYDRATASE-RELATED"/>
    <property type="match status" value="1"/>
</dbReference>
<evidence type="ECO:0000256" key="2">
    <source>
        <dbReference type="ARBA" id="ARBA00023239"/>
    </source>
</evidence>
<keyword evidence="5" id="KW-1185">Reference proteome</keyword>
<sequence>MSVEFEVSGHVARVTINRPDSLNAVDSATHARLAEVWDEVERKPEIRCAVLTGAGTRAFCAGADLKEETGLSGMQYWKRISTSGFSGIALRRMSTPVIARVNGLALGGGLEMVLGCDIVIAADTARFGLPEAKVGRVPLDGGMVLLPRLMPRNIAMGMMMTGQLLEASEMERHGLLNAVVSPEQLDEETDRWVAELLKCAPLSLQAIKAVARQTAHLPLQDAFQYPTRELEAALNSSDADEGVAAFRDKRAPVWKGN</sequence>
<dbReference type="InterPro" id="IPR029045">
    <property type="entry name" value="ClpP/crotonase-like_dom_sf"/>
</dbReference>
<dbReference type="InterPro" id="IPR014748">
    <property type="entry name" value="Enoyl-CoA_hydra_C"/>
</dbReference>
<reference evidence="5" key="1">
    <citation type="submission" date="2015-07" db="EMBL/GenBank/DDBJ databases">
        <authorList>
            <person name="Rodrigo-Torres Lidia"/>
            <person name="Arahal R.David."/>
        </authorList>
    </citation>
    <scope>NUCLEOTIDE SEQUENCE [LARGE SCALE GENOMIC DNA]</scope>
    <source>
        <strain evidence="5">CECT 5096</strain>
    </source>
</reference>
<accession>A0A0M6ZYQ4</accession>
<organism evidence="4 5">
    <name type="scientific">Roseibium album</name>
    <dbReference type="NCBI Taxonomy" id="311410"/>
    <lineage>
        <taxon>Bacteria</taxon>
        <taxon>Pseudomonadati</taxon>
        <taxon>Pseudomonadota</taxon>
        <taxon>Alphaproteobacteria</taxon>
        <taxon>Hyphomicrobiales</taxon>
        <taxon>Stappiaceae</taxon>
        <taxon>Roseibium</taxon>
    </lineage>
</organism>
<dbReference type="SUPFAM" id="SSF52096">
    <property type="entry name" value="ClpP/crotonase"/>
    <property type="match status" value="1"/>
</dbReference>
<gene>
    <name evidence="4" type="primary">caiD_2</name>
    <name evidence="4" type="ORF">LA5096_02444</name>
</gene>
<dbReference type="STRING" id="311410.LA5095_01189"/>
<evidence type="ECO:0000313" key="5">
    <source>
        <dbReference type="Proteomes" id="UP000049983"/>
    </source>
</evidence>
<evidence type="ECO:0000313" key="4">
    <source>
        <dbReference type="EMBL" id="CTQ70246.1"/>
    </source>
</evidence>
<name>A0A0M6ZYQ4_9HYPH</name>
<dbReference type="CDD" id="cd06558">
    <property type="entry name" value="crotonase-like"/>
    <property type="match status" value="1"/>
</dbReference>
<comment type="similarity">
    <text evidence="1 3">Belongs to the enoyl-CoA hydratase/isomerase family.</text>
</comment>
<dbReference type="PANTHER" id="PTHR11941:SF54">
    <property type="entry name" value="ENOYL-COA HYDRATASE, MITOCHONDRIAL"/>
    <property type="match status" value="1"/>
</dbReference>
<dbReference type="EMBL" id="CXWC01000010">
    <property type="protein sequence ID" value="CTQ70246.1"/>
    <property type="molecule type" value="Genomic_DNA"/>
</dbReference>
<dbReference type="GeneID" id="97669828"/>
<dbReference type="OrthoDB" id="9781757at2"/>